<keyword evidence="3 7" id="KW-0963">Cytoplasm</keyword>
<dbReference type="RefSeq" id="WP_189766974.1">
    <property type="nucleotide sequence ID" value="NZ_BNCK01000001.1"/>
</dbReference>
<dbReference type="InterPro" id="IPR036565">
    <property type="entry name" value="Mur-like_cat_sf"/>
</dbReference>
<dbReference type="GO" id="GO:0005524">
    <property type="term" value="F:ATP binding"/>
    <property type="evidence" value="ECO:0007669"/>
    <property type="project" value="UniProtKB-UniRule"/>
</dbReference>
<evidence type="ECO:0000256" key="3">
    <source>
        <dbReference type="ARBA" id="ARBA00022490"/>
    </source>
</evidence>
<dbReference type="SUPFAM" id="SSF53623">
    <property type="entry name" value="MurD-like peptide ligases, catalytic domain"/>
    <property type="match status" value="1"/>
</dbReference>
<comment type="pathway">
    <text evidence="2 7 8">Cell wall biogenesis; peptidoglycan biosynthesis.</text>
</comment>
<evidence type="ECO:0000256" key="2">
    <source>
        <dbReference type="ARBA" id="ARBA00004752"/>
    </source>
</evidence>
<organism evidence="11 12">
    <name type="scientific">Thalassotalea marina</name>
    <dbReference type="NCBI Taxonomy" id="1673741"/>
    <lineage>
        <taxon>Bacteria</taxon>
        <taxon>Pseudomonadati</taxon>
        <taxon>Pseudomonadota</taxon>
        <taxon>Gammaproteobacteria</taxon>
        <taxon>Alteromonadales</taxon>
        <taxon>Colwelliaceae</taxon>
        <taxon>Thalassotalea</taxon>
    </lineage>
</organism>
<dbReference type="GO" id="GO:0071555">
    <property type="term" value="P:cell wall organization"/>
    <property type="evidence" value="ECO:0007669"/>
    <property type="project" value="UniProtKB-KW"/>
</dbReference>
<keyword evidence="6 7" id="KW-0067">ATP-binding</keyword>
<keyword evidence="7 8" id="KW-0961">Cell wall biogenesis/degradation</keyword>
<reference evidence="11" key="2">
    <citation type="submission" date="2020-09" db="EMBL/GenBank/DDBJ databases">
        <authorList>
            <person name="Sun Q."/>
            <person name="Kim S."/>
        </authorList>
    </citation>
    <scope>NUCLEOTIDE SEQUENCE</scope>
    <source>
        <strain evidence="11">KCTC 42731</strain>
    </source>
</reference>
<protein>
    <recommendedName>
        <fullName evidence="7 8">UDP-N-acetylmuramoylalanine--D-glutamate ligase</fullName>
        <ecNumber evidence="7 8">6.3.2.9</ecNumber>
    </recommendedName>
    <alternativeName>
        <fullName evidence="7">D-glutamic acid-adding enzyme</fullName>
    </alternativeName>
    <alternativeName>
        <fullName evidence="7">UDP-N-acetylmuramoyl-L-alanyl-D-glutamate synthetase</fullName>
    </alternativeName>
</protein>
<dbReference type="SUPFAM" id="SSF53244">
    <property type="entry name" value="MurD-like peptide ligases, peptide-binding domain"/>
    <property type="match status" value="1"/>
</dbReference>
<evidence type="ECO:0000313" key="12">
    <source>
        <dbReference type="Proteomes" id="UP000623842"/>
    </source>
</evidence>
<dbReference type="GO" id="GO:0008360">
    <property type="term" value="P:regulation of cell shape"/>
    <property type="evidence" value="ECO:0007669"/>
    <property type="project" value="UniProtKB-KW"/>
</dbReference>
<dbReference type="GO" id="GO:0051301">
    <property type="term" value="P:cell division"/>
    <property type="evidence" value="ECO:0007669"/>
    <property type="project" value="UniProtKB-KW"/>
</dbReference>
<dbReference type="EMBL" id="BNCK01000001">
    <property type="protein sequence ID" value="GHF79466.1"/>
    <property type="molecule type" value="Genomic_DNA"/>
</dbReference>
<evidence type="ECO:0000256" key="1">
    <source>
        <dbReference type="ARBA" id="ARBA00004496"/>
    </source>
</evidence>
<evidence type="ECO:0000256" key="7">
    <source>
        <dbReference type="HAMAP-Rule" id="MF_00639"/>
    </source>
</evidence>
<dbReference type="PANTHER" id="PTHR43692:SF1">
    <property type="entry name" value="UDP-N-ACETYLMURAMOYLALANINE--D-GLUTAMATE LIGASE"/>
    <property type="match status" value="1"/>
</dbReference>
<dbReference type="InterPro" id="IPR036615">
    <property type="entry name" value="Mur_ligase_C_dom_sf"/>
</dbReference>
<dbReference type="GO" id="GO:0009252">
    <property type="term" value="P:peptidoglycan biosynthetic process"/>
    <property type="evidence" value="ECO:0007669"/>
    <property type="project" value="UniProtKB-UniRule"/>
</dbReference>
<comment type="function">
    <text evidence="7 8">Cell wall formation. Catalyzes the addition of glutamate to the nucleotide precursor UDP-N-acetylmuramoyl-L-alanine (UMA).</text>
</comment>
<dbReference type="Gene3D" id="3.40.1190.10">
    <property type="entry name" value="Mur-like, catalytic domain"/>
    <property type="match status" value="1"/>
</dbReference>
<dbReference type="Gene3D" id="3.40.50.720">
    <property type="entry name" value="NAD(P)-binding Rossmann-like Domain"/>
    <property type="match status" value="1"/>
</dbReference>
<dbReference type="GO" id="GO:0005737">
    <property type="term" value="C:cytoplasm"/>
    <property type="evidence" value="ECO:0007669"/>
    <property type="project" value="UniProtKB-SubCell"/>
</dbReference>
<dbReference type="NCBIfam" id="TIGR01087">
    <property type="entry name" value="murD"/>
    <property type="match status" value="1"/>
</dbReference>
<dbReference type="PANTHER" id="PTHR43692">
    <property type="entry name" value="UDP-N-ACETYLMURAMOYLALANINE--D-GLUTAMATE LIGASE"/>
    <property type="match status" value="1"/>
</dbReference>
<evidence type="ECO:0000256" key="4">
    <source>
        <dbReference type="ARBA" id="ARBA00022598"/>
    </source>
</evidence>
<dbReference type="Pfam" id="PF21799">
    <property type="entry name" value="MurD-like_N"/>
    <property type="match status" value="1"/>
</dbReference>
<dbReference type="EC" id="6.3.2.9" evidence="7 8"/>
<keyword evidence="7 8" id="KW-0131">Cell cycle</keyword>
<dbReference type="Gene3D" id="3.90.190.20">
    <property type="entry name" value="Mur ligase, C-terminal domain"/>
    <property type="match status" value="1"/>
</dbReference>
<evidence type="ECO:0000256" key="8">
    <source>
        <dbReference type="RuleBase" id="RU003664"/>
    </source>
</evidence>
<sequence>MNVDFIQTFTNKNIVVLGAGLTGMSCVKFLDKHGLTCVVIDSRETPVDASAFAKQFPSQQLKTGHWHTSILNRADIVITSPGIDLDAEGLRNEIPSSADLLGDVELFCRLNNKPIVAVTGSNGKSTVVSLLAHVADKLGKRAALVGNVGTPVLSHVEDDVDVFIFELSSFQLETLSSMQAKVACVLNLSDDHLDRHKTIENYRQIKQKVYLMSDIAVVNRHEPELYQSLGLNEKSTISFGIDKPSAGDFGVINVDTTPMLAFGDKPLIALSALTLAGMHNVLNYGAVLALGHALDWPLDAMVEHFSSFNGLAHRCQVIASNDGRVWINDSKATNVGATLAALEGIGLTKGSAKLALIAGGEGKGADFTPLQSVFEHTVAHLITLGKDGEQLAQLSKNAVQVKSIEEAVLTARELTNAGDIILLSPACASIDMFANYMARGDAFAAAVSSLGEGQ</sequence>
<keyword evidence="7 8" id="KW-0133">Cell shape</keyword>
<gene>
    <name evidence="7 11" type="primary">murD</name>
    <name evidence="11" type="ORF">GCM10017161_03300</name>
</gene>
<keyword evidence="7 8" id="KW-0573">Peptidoglycan synthesis</keyword>
<reference evidence="11" key="1">
    <citation type="journal article" date="2014" name="Int. J. Syst. Evol. Microbiol.">
        <title>Complete genome sequence of Corynebacterium casei LMG S-19264T (=DSM 44701T), isolated from a smear-ripened cheese.</title>
        <authorList>
            <consortium name="US DOE Joint Genome Institute (JGI-PGF)"/>
            <person name="Walter F."/>
            <person name="Albersmeier A."/>
            <person name="Kalinowski J."/>
            <person name="Ruckert C."/>
        </authorList>
    </citation>
    <scope>NUCLEOTIDE SEQUENCE</scope>
    <source>
        <strain evidence="11">KCTC 42731</strain>
    </source>
</reference>
<dbReference type="HAMAP" id="MF_00639">
    <property type="entry name" value="MurD"/>
    <property type="match status" value="1"/>
</dbReference>
<dbReference type="Pfam" id="PF08245">
    <property type="entry name" value="Mur_ligase_M"/>
    <property type="match status" value="1"/>
</dbReference>
<evidence type="ECO:0000259" key="9">
    <source>
        <dbReference type="Pfam" id="PF02875"/>
    </source>
</evidence>
<evidence type="ECO:0000313" key="11">
    <source>
        <dbReference type="EMBL" id="GHF79466.1"/>
    </source>
</evidence>
<dbReference type="InterPro" id="IPR013221">
    <property type="entry name" value="Mur_ligase_cen"/>
</dbReference>
<evidence type="ECO:0000256" key="5">
    <source>
        <dbReference type="ARBA" id="ARBA00022741"/>
    </source>
</evidence>
<evidence type="ECO:0000256" key="6">
    <source>
        <dbReference type="ARBA" id="ARBA00022840"/>
    </source>
</evidence>
<keyword evidence="4 7" id="KW-0436">Ligase</keyword>
<dbReference type="InterPro" id="IPR005762">
    <property type="entry name" value="MurD"/>
</dbReference>
<dbReference type="AlphaFoldDB" id="A0A919EHB3"/>
<keyword evidence="7 8" id="KW-0132">Cell division</keyword>
<feature type="domain" description="Mur ligase C-terminal" evidence="9">
    <location>
        <begin position="313"/>
        <end position="427"/>
    </location>
</feature>
<feature type="binding site" evidence="7">
    <location>
        <begin position="120"/>
        <end position="126"/>
    </location>
    <ligand>
        <name>ATP</name>
        <dbReference type="ChEBI" id="CHEBI:30616"/>
    </ligand>
</feature>
<dbReference type="SUPFAM" id="SSF51984">
    <property type="entry name" value="MurCD N-terminal domain"/>
    <property type="match status" value="1"/>
</dbReference>
<dbReference type="Proteomes" id="UP000623842">
    <property type="component" value="Unassembled WGS sequence"/>
</dbReference>
<comment type="caution">
    <text evidence="11">The sequence shown here is derived from an EMBL/GenBank/DDBJ whole genome shotgun (WGS) entry which is preliminary data.</text>
</comment>
<dbReference type="GO" id="GO:0008764">
    <property type="term" value="F:UDP-N-acetylmuramoylalanine-D-glutamate ligase activity"/>
    <property type="evidence" value="ECO:0007669"/>
    <property type="project" value="UniProtKB-UniRule"/>
</dbReference>
<dbReference type="InterPro" id="IPR004101">
    <property type="entry name" value="Mur_ligase_C"/>
</dbReference>
<keyword evidence="5 7" id="KW-0547">Nucleotide-binding</keyword>
<dbReference type="Pfam" id="PF02875">
    <property type="entry name" value="Mur_ligase_C"/>
    <property type="match status" value="1"/>
</dbReference>
<name>A0A919EHB3_9GAMM</name>
<accession>A0A919EHB3</accession>
<keyword evidence="12" id="KW-1185">Reference proteome</keyword>
<proteinExistence type="inferred from homology"/>
<feature type="domain" description="Mur ligase central" evidence="10">
    <location>
        <begin position="118"/>
        <end position="290"/>
    </location>
</feature>
<comment type="similarity">
    <text evidence="7">Belongs to the MurCDEF family.</text>
</comment>
<comment type="subcellular location">
    <subcellularLocation>
        <location evidence="1 7 8">Cytoplasm</location>
    </subcellularLocation>
</comment>
<comment type="catalytic activity">
    <reaction evidence="7 8">
        <text>UDP-N-acetyl-alpha-D-muramoyl-L-alanine + D-glutamate + ATP = UDP-N-acetyl-alpha-D-muramoyl-L-alanyl-D-glutamate + ADP + phosphate + H(+)</text>
        <dbReference type="Rhea" id="RHEA:16429"/>
        <dbReference type="ChEBI" id="CHEBI:15378"/>
        <dbReference type="ChEBI" id="CHEBI:29986"/>
        <dbReference type="ChEBI" id="CHEBI:30616"/>
        <dbReference type="ChEBI" id="CHEBI:43474"/>
        <dbReference type="ChEBI" id="CHEBI:83898"/>
        <dbReference type="ChEBI" id="CHEBI:83900"/>
        <dbReference type="ChEBI" id="CHEBI:456216"/>
        <dbReference type="EC" id="6.3.2.9"/>
    </reaction>
</comment>
<evidence type="ECO:0000259" key="10">
    <source>
        <dbReference type="Pfam" id="PF08245"/>
    </source>
</evidence>